<gene>
    <name evidence="5" type="ORF">FBEOM_13090</name>
</gene>
<feature type="domain" description="NAD-dependent epimerase/dehydratase" evidence="4">
    <location>
        <begin position="154"/>
        <end position="398"/>
    </location>
</feature>
<name>A0A9P5A705_9HYPO</name>
<evidence type="ECO:0000256" key="3">
    <source>
        <dbReference type="SAM" id="SignalP"/>
    </source>
</evidence>
<evidence type="ECO:0000313" key="6">
    <source>
        <dbReference type="Proteomes" id="UP000730481"/>
    </source>
</evidence>
<feature type="signal peptide" evidence="3">
    <location>
        <begin position="1"/>
        <end position="17"/>
    </location>
</feature>
<organism evidence="5 6">
    <name type="scientific">Fusarium beomiforme</name>
    <dbReference type="NCBI Taxonomy" id="44412"/>
    <lineage>
        <taxon>Eukaryota</taxon>
        <taxon>Fungi</taxon>
        <taxon>Dikarya</taxon>
        <taxon>Ascomycota</taxon>
        <taxon>Pezizomycotina</taxon>
        <taxon>Sordariomycetes</taxon>
        <taxon>Hypocreomycetidae</taxon>
        <taxon>Hypocreales</taxon>
        <taxon>Nectriaceae</taxon>
        <taxon>Fusarium</taxon>
        <taxon>Fusarium burgessii species complex</taxon>
    </lineage>
</organism>
<dbReference type="GO" id="GO:0016616">
    <property type="term" value="F:oxidoreductase activity, acting on the CH-OH group of donors, NAD or NADP as acceptor"/>
    <property type="evidence" value="ECO:0007669"/>
    <property type="project" value="TreeGrafter"/>
</dbReference>
<dbReference type="PANTHER" id="PTHR10366:SF562">
    <property type="entry name" value="ALDEHYDE REDUCTASE II (AFU_ORTHOLOGUE AFUA_1G11360)"/>
    <property type="match status" value="1"/>
</dbReference>
<dbReference type="InterPro" id="IPR050425">
    <property type="entry name" value="NAD(P)_dehydrat-like"/>
</dbReference>
<protein>
    <submittedName>
        <fullName evidence="5">Aldehyde reductase II</fullName>
    </submittedName>
</protein>
<evidence type="ECO:0000313" key="5">
    <source>
        <dbReference type="EMBL" id="KAF4333108.1"/>
    </source>
</evidence>
<sequence length="502" mass="54992">MRFETILLATLCSRAYAAISFGQQTQYYDKENHHIAWWEGKSPCSEKSATVLGYANVNLCSNKFKLPGDDAEYHAAYCGTDDLAIYRADGSLYGKCSGKDYNKKIGCSGGDHDVIKHYNSVLQRCGHVLKHSRSEMRGRLDLFGGIAFPPGGLILITGANGYIASVAIQVFLQRGYRVRGTVRSINANAWMSTFFGPNFELVQVSDISVPGAFDEVLQGVDGIVHTAMNMDMNPQNQGVIGDTVNSNLYLLEAAAKVLSVKSVVITSSLAACALPTTGKPYKIDANTWNTDAIEQTSKPWDGQGNPRWHGIVLYGASKARGEQAAFAWVREHKPSFSFNTVVPNVNFGIAISPEHMSYRSSAAVTDAVVKGYPDAPSILPSQWFVDVEDTALLHLGALTLDDVNNERLLAFGGRYSWTQILEILHRRFPDKVLLKTVQETAVDAGEVANKRSAEVLKMMGKLEGFTGLEETLVKAVKTILESRGKDVPKTRIDLYYDSLAAK</sequence>
<reference evidence="5" key="1">
    <citation type="journal article" date="2017" name="Mycologia">
        <title>Fusarium algeriense, sp. nov., a novel toxigenic crown rot pathogen of durum wheat from Algeria is nested in the Fusarium burgessii species complex.</title>
        <authorList>
            <person name="Laraba I."/>
            <person name="Keddad A."/>
            <person name="Boureghda H."/>
            <person name="Abdallah N."/>
            <person name="Vaughan M.M."/>
            <person name="Proctor R.H."/>
            <person name="Busman M."/>
            <person name="O'Donnell K."/>
        </authorList>
    </citation>
    <scope>NUCLEOTIDE SEQUENCE</scope>
    <source>
        <strain evidence="5">NRRL 25174</strain>
    </source>
</reference>
<evidence type="ECO:0000256" key="2">
    <source>
        <dbReference type="ARBA" id="ARBA00023445"/>
    </source>
</evidence>
<feature type="chain" id="PRO_5040187836" evidence="3">
    <location>
        <begin position="18"/>
        <end position="502"/>
    </location>
</feature>
<keyword evidence="3" id="KW-0732">Signal</keyword>
<dbReference type="OrthoDB" id="4428172at2759"/>
<comment type="caution">
    <text evidence="5">The sequence shown here is derived from an EMBL/GenBank/DDBJ whole genome shotgun (WGS) entry which is preliminary data.</text>
</comment>
<accession>A0A9P5A705</accession>
<dbReference type="AlphaFoldDB" id="A0A9P5A705"/>
<dbReference type="PANTHER" id="PTHR10366">
    <property type="entry name" value="NAD DEPENDENT EPIMERASE/DEHYDRATASE"/>
    <property type="match status" value="1"/>
</dbReference>
<dbReference type="InterPro" id="IPR001509">
    <property type="entry name" value="Epimerase_deHydtase"/>
</dbReference>
<evidence type="ECO:0000256" key="1">
    <source>
        <dbReference type="ARBA" id="ARBA00023002"/>
    </source>
</evidence>
<dbReference type="EMBL" id="PVQB02000901">
    <property type="protein sequence ID" value="KAF4333108.1"/>
    <property type="molecule type" value="Genomic_DNA"/>
</dbReference>
<reference evidence="5" key="2">
    <citation type="submission" date="2020-02" db="EMBL/GenBank/DDBJ databases">
        <title>Identification and distribution of gene clusters putatively required for synthesis of sphingolipid metabolism inhibitors in phylogenetically diverse species of the filamentous fungus Fusarium.</title>
        <authorList>
            <person name="Kim H.-S."/>
            <person name="Busman M."/>
            <person name="Brown D.W."/>
            <person name="Divon H."/>
            <person name="Uhlig S."/>
            <person name="Proctor R.H."/>
        </authorList>
    </citation>
    <scope>NUCLEOTIDE SEQUENCE</scope>
    <source>
        <strain evidence="5">NRRL 25174</strain>
    </source>
</reference>
<keyword evidence="6" id="KW-1185">Reference proteome</keyword>
<dbReference type="Gene3D" id="3.40.50.720">
    <property type="entry name" value="NAD(P)-binding Rossmann-like Domain"/>
    <property type="match status" value="1"/>
</dbReference>
<dbReference type="Proteomes" id="UP000730481">
    <property type="component" value="Unassembled WGS sequence"/>
</dbReference>
<dbReference type="InterPro" id="IPR036291">
    <property type="entry name" value="NAD(P)-bd_dom_sf"/>
</dbReference>
<dbReference type="Pfam" id="PF01370">
    <property type="entry name" value="Epimerase"/>
    <property type="match status" value="1"/>
</dbReference>
<proteinExistence type="inferred from homology"/>
<keyword evidence="1" id="KW-0560">Oxidoreductase</keyword>
<dbReference type="SUPFAM" id="SSF51735">
    <property type="entry name" value="NAD(P)-binding Rossmann-fold domains"/>
    <property type="match status" value="1"/>
</dbReference>
<evidence type="ECO:0000259" key="4">
    <source>
        <dbReference type="Pfam" id="PF01370"/>
    </source>
</evidence>
<comment type="similarity">
    <text evidence="2">Belongs to the NAD(P)-dependent epimerase/dehydratase family. Dihydroflavonol-4-reductase subfamily.</text>
</comment>